<dbReference type="RefSeq" id="WP_052897683.1">
    <property type="nucleotide sequence ID" value="NZ_JRXE01000003.1"/>
</dbReference>
<dbReference type="EMBL" id="JRXF01000041">
    <property type="protein sequence ID" value="KOC88845.1"/>
    <property type="molecule type" value="Genomic_DNA"/>
</dbReference>
<feature type="signal peptide" evidence="1">
    <location>
        <begin position="1"/>
        <end position="21"/>
    </location>
</feature>
<keyword evidence="1" id="KW-0732">Signal</keyword>
<name>A0A0L7T0N1_9GAMM</name>
<dbReference type="EMBL" id="JRXE01000003">
    <property type="protein sequence ID" value="KOC92184.1"/>
    <property type="molecule type" value="Genomic_DNA"/>
</dbReference>
<dbReference type="Gene3D" id="3.10.450.160">
    <property type="entry name" value="inner membrane protein cigr"/>
    <property type="match status" value="1"/>
</dbReference>
<dbReference type="Proteomes" id="UP000036851">
    <property type="component" value="Unassembled WGS sequence"/>
</dbReference>
<dbReference type="Proteomes" id="UP000037088">
    <property type="component" value="Unassembled WGS sequence"/>
</dbReference>
<evidence type="ECO:0000256" key="1">
    <source>
        <dbReference type="SAM" id="SignalP"/>
    </source>
</evidence>
<dbReference type="PATRIC" id="fig|1560201.3.peg.642"/>
<evidence type="ECO:0000313" key="2">
    <source>
        <dbReference type="EMBL" id="KOC88845.1"/>
    </source>
</evidence>
<evidence type="ECO:0000313" key="5">
    <source>
        <dbReference type="Proteomes" id="UP000037088"/>
    </source>
</evidence>
<sequence>MAKTKIMLLATLLATASASFAAPTVVTPPTENKSYEISEFTADFTRFTLGDTAPALYRSDKYSIKKWQVRNLPAPEAGSHWTYMGTNYVLISDSDGKILKAFDGNIFYQR</sequence>
<comment type="caution">
    <text evidence="2">The sequence shown here is derived from an EMBL/GenBank/DDBJ whole genome shotgun (WGS) entry which is preliminary data.</text>
</comment>
<proteinExistence type="predicted"/>
<keyword evidence="5" id="KW-1185">Reference proteome</keyword>
<feature type="chain" id="PRO_5010427023" evidence="1">
    <location>
        <begin position="22"/>
        <end position="110"/>
    </location>
</feature>
<evidence type="ECO:0000313" key="4">
    <source>
        <dbReference type="Proteomes" id="UP000036851"/>
    </source>
</evidence>
<organism evidence="2 4">
    <name type="scientific">Winslowiella iniecta</name>
    <dbReference type="NCBI Taxonomy" id="1560201"/>
    <lineage>
        <taxon>Bacteria</taxon>
        <taxon>Pseudomonadati</taxon>
        <taxon>Pseudomonadota</taxon>
        <taxon>Gammaproteobacteria</taxon>
        <taxon>Enterobacterales</taxon>
        <taxon>Erwiniaceae</taxon>
        <taxon>Winslowiella</taxon>
    </lineage>
</organism>
<gene>
    <name evidence="3" type="ORF">NG42_02990</name>
    <name evidence="2" type="ORF">NG43_19540</name>
</gene>
<dbReference type="InterPro" id="IPR024572">
    <property type="entry name" value="RcnB"/>
</dbReference>
<protein>
    <submittedName>
        <fullName evidence="2">Nickel/cobalt homeostasis protein RcnB</fullName>
    </submittedName>
</protein>
<accession>A0A0L7T0N1</accession>
<reference evidence="4 5" key="1">
    <citation type="journal article" date="2015" name="Int. J. Syst. Evol. Microbiol.">
        <title>Erwinia iniecta sp. nov., isolated from Russian wheat aphids (Diuraphis noxia).</title>
        <authorList>
            <person name="Campillo T."/>
            <person name="Luna E."/>
            <person name="Portier P."/>
            <person name="Fischer-Le Saux M."/>
            <person name="Lapitan N."/>
            <person name="Tisserat N.A."/>
            <person name="Leach J.E."/>
        </authorList>
    </citation>
    <scope>NUCLEOTIDE SEQUENCE [LARGE SCALE GENOMIC DNA]</scope>
    <source>
        <strain evidence="3 5">B120</strain>
        <strain evidence="2 4">B149</strain>
    </source>
</reference>
<dbReference type="Pfam" id="PF11776">
    <property type="entry name" value="RcnB"/>
    <property type="match status" value="1"/>
</dbReference>
<dbReference type="OrthoDB" id="6538939at2"/>
<evidence type="ECO:0000313" key="3">
    <source>
        <dbReference type="EMBL" id="KOC92184.1"/>
    </source>
</evidence>
<dbReference type="AlphaFoldDB" id="A0A0L7T0N1"/>